<dbReference type="EMBL" id="VTPC01090205">
    <property type="protein sequence ID" value="KAF2884282.1"/>
    <property type="molecule type" value="Genomic_DNA"/>
</dbReference>
<keyword evidence="2" id="KW-1185">Reference proteome</keyword>
<reference evidence="1" key="1">
    <citation type="submission" date="2019-08" db="EMBL/GenBank/DDBJ databases">
        <title>The genome of the North American firefly Photinus pyralis.</title>
        <authorList>
            <consortium name="Photinus pyralis genome working group"/>
            <person name="Fallon T.R."/>
            <person name="Sander Lower S.E."/>
            <person name="Weng J.-K."/>
        </authorList>
    </citation>
    <scope>NUCLEOTIDE SEQUENCE</scope>
    <source>
        <strain evidence="1">TRF0915ILg1</strain>
        <tissue evidence="1">Whole body</tissue>
    </source>
</reference>
<accession>A0A8K0CFE9</accession>
<evidence type="ECO:0000313" key="2">
    <source>
        <dbReference type="Proteomes" id="UP000801492"/>
    </source>
</evidence>
<protein>
    <submittedName>
        <fullName evidence="1">Uncharacterized protein</fullName>
    </submittedName>
</protein>
<name>A0A8K0CFE9_IGNLU</name>
<gene>
    <name evidence="1" type="ORF">ILUMI_21903</name>
</gene>
<evidence type="ECO:0000313" key="1">
    <source>
        <dbReference type="EMBL" id="KAF2884282.1"/>
    </source>
</evidence>
<sequence>MINGYVWYSRTAVAKAVLSNNVCIGGNTYDFSGYSTRRDRKWTDGDLVEPIKKNTYFPKDCPSKYKNMTFVDIFKLFIDEEVVTVFVTETKKYVLCNMNVSSEKGKSTPVTNPGYDQVFGNATAPMISFLDELPDDKRVAHTT</sequence>
<dbReference type="OrthoDB" id="8197645at2759"/>
<comment type="caution">
    <text evidence="1">The sequence shown here is derived from an EMBL/GenBank/DDBJ whole genome shotgun (WGS) entry which is preliminary data.</text>
</comment>
<organism evidence="1 2">
    <name type="scientific">Ignelater luminosus</name>
    <name type="common">Cucubano</name>
    <name type="synonym">Pyrophorus luminosus</name>
    <dbReference type="NCBI Taxonomy" id="2038154"/>
    <lineage>
        <taxon>Eukaryota</taxon>
        <taxon>Metazoa</taxon>
        <taxon>Ecdysozoa</taxon>
        <taxon>Arthropoda</taxon>
        <taxon>Hexapoda</taxon>
        <taxon>Insecta</taxon>
        <taxon>Pterygota</taxon>
        <taxon>Neoptera</taxon>
        <taxon>Endopterygota</taxon>
        <taxon>Coleoptera</taxon>
        <taxon>Polyphaga</taxon>
        <taxon>Elateriformia</taxon>
        <taxon>Elateroidea</taxon>
        <taxon>Elateridae</taxon>
        <taxon>Agrypninae</taxon>
        <taxon>Pyrophorini</taxon>
        <taxon>Ignelater</taxon>
    </lineage>
</organism>
<dbReference type="AlphaFoldDB" id="A0A8K0CFE9"/>
<proteinExistence type="predicted"/>
<dbReference type="Proteomes" id="UP000801492">
    <property type="component" value="Unassembled WGS sequence"/>
</dbReference>